<sequence>MKVAAAALPAIVSASGSTPKTIKTEEFMVQTVAEPDVLTSTARHINPCPLEMERLDICSSVTQEEAYTQGDRQFASKKKPEPHFLSVRMQGKKKLETFKTDGNSGDRFMLSDLK</sequence>
<gene>
    <name evidence="1" type="ORF">Anapl_14607</name>
</gene>
<dbReference type="Proteomes" id="UP000296049">
    <property type="component" value="Unassembled WGS sequence"/>
</dbReference>
<keyword evidence="2" id="KW-1185">Reference proteome</keyword>
<dbReference type="EMBL" id="KB743564">
    <property type="protein sequence ID" value="EOA98022.1"/>
    <property type="molecule type" value="Genomic_DNA"/>
</dbReference>
<dbReference type="AlphaFoldDB" id="R0LCL4"/>
<accession>R0LCL4</accession>
<organism evidence="1 2">
    <name type="scientific">Anas platyrhynchos</name>
    <name type="common">Mallard</name>
    <name type="synonym">Anas boschas</name>
    <dbReference type="NCBI Taxonomy" id="8839"/>
    <lineage>
        <taxon>Eukaryota</taxon>
        <taxon>Metazoa</taxon>
        <taxon>Chordata</taxon>
        <taxon>Craniata</taxon>
        <taxon>Vertebrata</taxon>
        <taxon>Euteleostomi</taxon>
        <taxon>Archelosauria</taxon>
        <taxon>Archosauria</taxon>
        <taxon>Dinosauria</taxon>
        <taxon>Saurischia</taxon>
        <taxon>Theropoda</taxon>
        <taxon>Coelurosauria</taxon>
        <taxon>Aves</taxon>
        <taxon>Neognathae</taxon>
        <taxon>Galloanserae</taxon>
        <taxon>Anseriformes</taxon>
        <taxon>Anatidae</taxon>
        <taxon>Anatinae</taxon>
        <taxon>Anas</taxon>
    </lineage>
</organism>
<name>R0LCL4_ANAPL</name>
<proteinExistence type="predicted"/>
<protein>
    <submittedName>
        <fullName evidence="1">Uncharacterized protein</fullName>
    </submittedName>
</protein>
<evidence type="ECO:0000313" key="2">
    <source>
        <dbReference type="Proteomes" id="UP000296049"/>
    </source>
</evidence>
<evidence type="ECO:0000313" key="1">
    <source>
        <dbReference type="EMBL" id="EOA98022.1"/>
    </source>
</evidence>
<reference evidence="2" key="1">
    <citation type="journal article" date="2013" name="Nat. Genet.">
        <title>The duck genome and transcriptome provide insight into an avian influenza virus reservoir species.</title>
        <authorList>
            <person name="Huang Y."/>
            <person name="Li Y."/>
            <person name="Burt D.W."/>
            <person name="Chen H."/>
            <person name="Zhang Y."/>
            <person name="Qian W."/>
            <person name="Kim H."/>
            <person name="Gan S."/>
            <person name="Zhao Y."/>
            <person name="Li J."/>
            <person name="Yi K."/>
            <person name="Feng H."/>
            <person name="Zhu P."/>
            <person name="Li B."/>
            <person name="Liu Q."/>
            <person name="Fairley S."/>
            <person name="Magor K.E."/>
            <person name="Du Z."/>
            <person name="Hu X."/>
            <person name="Goodman L."/>
            <person name="Tafer H."/>
            <person name="Vignal A."/>
            <person name="Lee T."/>
            <person name="Kim K.W."/>
            <person name="Sheng Z."/>
            <person name="An Y."/>
            <person name="Searle S."/>
            <person name="Herrero J."/>
            <person name="Groenen M.A."/>
            <person name="Crooijmans R.P."/>
            <person name="Faraut T."/>
            <person name="Cai Q."/>
            <person name="Webster R.G."/>
            <person name="Aldridge J.R."/>
            <person name="Warren W.C."/>
            <person name="Bartschat S."/>
            <person name="Kehr S."/>
            <person name="Marz M."/>
            <person name="Stadler P.F."/>
            <person name="Smith J."/>
            <person name="Kraus R.H."/>
            <person name="Zhao Y."/>
            <person name="Ren L."/>
            <person name="Fei J."/>
            <person name="Morisson M."/>
            <person name="Kaiser P."/>
            <person name="Griffin D.K."/>
            <person name="Rao M."/>
            <person name="Pitel F."/>
            <person name="Wang J."/>
            <person name="Li N."/>
        </authorList>
    </citation>
    <scope>NUCLEOTIDE SEQUENCE [LARGE SCALE GENOMIC DNA]</scope>
</reference>